<evidence type="ECO:0000313" key="3">
    <source>
        <dbReference type="Proteomes" id="UP000325902"/>
    </source>
</evidence>
<organism evidence="2 3">
    <name type="scientific">Lasiodiplodia theobromae</name>
    <dbReference type="NCBI Taxonomy" id="45133"/>
    <lineage>
        <taxon>Eukaryota</taxon>
        <taxon>Fungi</taxon>
        <taxon>Dikarya</taxon>
        <taxon>Ascomycota</taxon>
        <taxon>Pezizomycotina</taxon>
        <taxon>Dothideomycetes</taxon>
        <taxon>Dothideomycetes incertae sedis</taxon>
        <taxon>Botryosphaeriales</taxon>
        <taxon>Botryosphaeriaceae</taxon>
        <taxon>Lasiodiplodia</taxon>
    </lineage>
</organism>
<name>A0A5N5D3X8_9PEZI</name>
<proteinExistence type="predicted"/>
<protein>
    <recommendedName>
        <fullName evidence="4">Myb-like domain-containing protein</fullName>
    </recommendedName>
</protein>
<feature type="compositionally biased region" description="Acidic residues" evidence="1">
    <location>
        <begin position="129"/>
        <end position="138"/>
    </location>
</feature>
<dbReference type="Proteomes" id="UP000325902">
    <property type="component" value="Unassembled WGS sequence"/>
</dbReference>
<comment type="caution">
    <text evidence="2">The sequence shown here is derived from an EMBL/GenBank/DDBJ whole genome shotgun (WGS) entry which is preliminary data.</text>
</comment>
<evidence type="ECO:0000313" key="2">
    <source>
        <dbReference type="EMBL" id="KAB2572281.1"/>
    </source>
</evidence>
<dbReference type="AlphaFoldDB" id="A0A5N5D3X8"/>
<evidence type="ECO:0008006" key="4">
    <source>
        <dbReference type="Google" id="ProtNLM"/>
    </source>
</evidence>
<evidence type="ECO:0000256" key="1">
    <source>
        <dbReference type="SAM" id="MobiDB-lite"/>
    </source>
</evidence>
<feature type="compositionally biased region" description="Basic and acidic residues" evidence="1">
    <location>
        <begin position="106"/>
        <end position="115"/>
    </location>
</feature>
<dbReference type="EMBL" id="VCHE01000081">
    <property type="protein sequence ID" value="KAB2572281.1"/>
    <property type="molecule type" value="Genomic_DNA"/>
</dbReference>
<feature type="region of interest" description="Disordered" evidence="1">
    <location>
        <begin position="80"/>
        <end position="158"/>
    </location>
</feature>
<keyword evidence="3" id="KW-1185">Reference proteome</keyword>
<gene>
    <name evidence="2" type="ORF">DBV05_g9056</name>
</gene>
<sequence length="158" mass="16856">MPVVWNADNDARVSSFTRSSMFMLTATQLLMAYIEATDAKLGTDGWKAIAEKLGGDTTVGAISQRFTKVLKKKYGGENCVLGSGGDGGGKASAPATPAKARGRKKKDTDDSEKTPRSSPRKRGAKDDGAEGDDNDETPDSPTKKIRSESYFDQDGEDV</sequence>
<dbReference type="OrthoDB" id="5418867at2759"/>
<reference evidence="2 3" key="1">
    <citation type="journal article" date="2019" name="Sci. Rep.">
        <title>A multi-omics analysis of the grapevine pathogen Lasiodiplodia theobromae reveals that temperature affects the expression of virulence- and pathogenicity-related genes.</title>
        <authorList>
            <person name="Felix C."/>
            <person name="Meneses R."/>
            <person name="Goncalves M.F.M."/>
            <person name="Tilleman L."/>
            <person name="Duarte A.S."/>
            <person name="Jorrin-Novo J.V."/>
            <person name="Van de Peer Y."/>
            <person name="Deforce D."/>
            <person name="Van Nieuwerburgh F."/>
            <person name="Esteves A.C."/>
            <person name="Alves A."/>
        </authorList>
    </citation>
    <scope>NUCLEOTIDE SEQUENCE [LARGE SCALE GENOMIC DNA]</scope>
    <source>
        <strain evidence="2 3">LA-SOL3</strain>
    </source>
</reference>
<accession>A0A5N5D3X8</accession>